<gene>
    <name evidence="1" type="ordered locus">Dacet_0608</name>
</gene>
<dbReference type="InParanoid" id="D4H4L0"/>
<dbReference type="EMBL" id="CP001968">
    <property type="protein sequence ID" value="ADD67404.1"/>
    <property type="molecule type" value="Genomic_DNA"/>
</dbReference>
<dbReference type="PaxDb" id="522772-Dacet_0608"/>
<dbReference type="Proteomes" id="UP000002012">
    <property type="component" value="Chromosome"/>
</dbReference>
<evidence type="ECO:0000313" key="2">
    <source>
        <dbReference type="Proteomes" id="UP000002012"/>
    </source>
</evidence>
<organism evidence="1 2">
    <name type="scientific">Denitrovibrio acetiphilus (strain DSM 12809 / NBRC 114555 / N2460)</name>
    <dbReference type="NCBI Taxonomy" id="522772"/>
    <lineage>
        <taxon>Bacteria</taxon>
        <taxon>Pseudomonadati</taxon>
        <taxon>Deferribacterota</taxon>
        <taxon>Deferribacteres</taxon>
        <taxon>Deferribacterales</taxon>
        <taxon>Geovibrionaceae</taxon>
        <taxon>Denitrovibrio</taxon>
    </lineage>
</organism>
<dbReference type="AlphaFoldDB" id="D4H4L0"/>
<dbReference type="STRING" id="522772.Dacet_0608"/>
<name>D4H4L0_DENA2</name>
<dbReference type="RefSeq" id="WP_013009948.1">
    <property type="nucleotide sequence ID" value="NC_013943.1"/>
</dbReference>
<dbReference type="HOGENOM" id="CLU_573333_0_0_0"/>
<protein>
    <recommendedName>
        <fullName evidence="3">Lipoprotein</fullName>
    </recommendedName>
</protein>
<evidence type="ECO:0008006" key="3">
    <source>
        <dbReference type="Google" id="ProtNLM"/>
    </source>
</evidence>
<evidence type="ECO:0000313" key="1">
    <source>
        <dbReference type="EMBL" id="ADD67404.1"/>
    </source>
</evidence>
<proteinExistence type="predicted"/>
<dbReference type="KEGG" id="dap:Dacet_0608"/>
<dbReference type="PROSITE" id="PS51257">
    <property type="entry name" value="PROKAR_LIPOPROTEIN"/>
    <property type="match status" value="1"/>
</dbReference>
<accession>D4H4L0</accession>
<keyword evidence="2" id="KW-1185">Reference proteome</keyword>
<sequence length="476" mass="52792" precursor="true">MRITSLFIYMLMVVAVTGCGGAAVQLNVPAKAEIKREIGNSTLREKIARIGKVNFLYASHPVEYINLSESKTAILTDGYWFDFVNKALREICDSVNGTQTAQQEVIDSFTGQETIQSITVEANTKRWDCTEGSIEFSIDSIITNSSSQTTIGGGRSPKIMIMVESSYSGKPVLSENQAKMMSIYPENVSLKEFLESKFALFRGKAATHVRIQPDGAIYQEYYMKKNNVTDIDKDLGILYDLNALCAHNGGFAAPIKGYNKSDIAYSLIPADATFQCTSKTRPFYVRFQDVGGNKYAIYAKEGVLNIAKLSGNAPQALDNTNMSLKEMLANKLQAQIGAADLNKQKYVLAVNENNPVMTISDMNFVTEVHWIYKTGQCDQVAAVTTNTDTNSFDKIENYFRCGDSMKKLGDSPLPTALPGSLVPRVDGIVKTVDQSGSIFITDVYSGVMIVGRELENYRMKYIYFIKDNKLIYLIKK</sequence>
<reference evidence="1 2" key="1">
    <citation type="journal article" date="2010" name="Stand. Genomic Sci.">
        <title>Complete genome sequence of Denitrovibrio acetiphilus type strain (N2460).</title>
        <authorList>
            <person name="Kiss H."/>
            <person name="Lang E."/>
            <person name="Lapidus A."/>
            <person name="Copeland A."/>
            <person name="Nolan M."/>
            <person name="Glavina Del Rio T."/>
            <person name="Chen F."/>
            <person name="Lucas S."/>
            <person name="Tice H."/>
            <person name="Cheng J.F."/>
            <person name="Han C."/>
            <person name="Goodwin L."/>
            <person name="Pitluck S."/>
            <person name="Liolios K."/>
            <person name="Pati A."/>
            <person name="Ivanova N."/>
            <person name="Mavromatis K."/>
            <person name="Chen A."/>
            <person name="Palaniappan K."/>
            <person name="Land M."/>
            <person name="Hauser L."/>
            <person name="Chang Y.J."/>
            <person name="Jeffries C.D."/>
            <person name="Detter J.C."/>
            <person name="Brettin T."/>
            <person name="Spring S."/>
            <person name="Rohde M."/>
            <person name="Goker M."/>
            <person name="Woyke T."/>
            <person name="Bristow J."/>
            <person name="Eisen J.A."/>
            <person name="Markowitz V."/>
            <person name="Hugenholtz P."/>
            <person name="Kyrpides N.C."/>
            <person name="Klenk H.P."/>
        </authorList>
    </citation>
    <scope>NUCLEOTIDE SEQUENCE [LARGE SCALE GENOMIC DNA]</scope>
    <source>
        <strain evidence="2">DSM 12809 / NBRC 114555 / N2460</strain>
    </source>
</reference>